<protein>
    <recommendedName>
        <fullName evidence="4">DUF2157 domain-containing protein</fullName>
    </recommendedName>
</protein>
<dbReference type="EMBL" id="JADZLT010000051">
    <property type="protein sequence ID" value="MBH0238852.1"/>
    <property type="molecule type" value="Genomic_DNA"/>
</dbReference>
<feature type="transmembrane region" description="Helical" evidence="1">
    <location>
        <begin position="284"/>
        <end position="302"/>
    </location>
</feature>
<feature type="transmembrane region" description="Helical" evidence="1">
    <location>
        <begin position="52"/>
        <end position="72"/>
    </location>
</feature>
<organism evidence="2 3">
    <name type="scientific">Methylobrevis albus</name>
    <dbReference type="NCBI Taxonomy" id="2793297"/>
    <lineage>
        <taxon>Bacteria</taxon>
        <taxon>Pseudomonadati</taxon>
        <taxon>Pseudomonadota</taxon>
        <taxon>Alphaproteobacteria</taxon>
        <taxon>Hyphomicrobiales</taxon>
        <taxon>Pleomorphomonadaceae</taxon>
        <taxon>Methylobrevis</taxon>
    </lineage>
</organism>
<feature type="transmembrane region" description="Helical" evidence="1">
    <location>
        <begin position="308"/>
        <end position="327"/>
    </location>
</feature>
<keyword evidence="1" id="KW-0472">Membrane</keyword>
<accession>A0A931MYV6</accession>
<keyword evidence="3" id="KW-1185">Reference proteome</keyword>
<feature type="transmembrane region" description="Helical" evidence="1">
    <location>
        <begin position="196"/>
        <end position="218"/>
    </location>
</feature>
<reference evidence="2" key="1">
    <citation type="submission" date="2020-12" db="EMBL/GenBank/DDBJ databases">
        <title>Methylobrevis albus sp. nov., isolated from fresh water lack sediment.</title>
        <authorList>
            <person name="Zou Q."/>
        </authorList>
    </citation>
    <scope>NUCLEOTIDE SEQUENCE</scope>
    <source>
        <strain evidence="2">L22</strain>
    </source>
</reference>
<feature type="transmembrane region" description="Helical" evidence="1">
    <location>
        <begin position="257"/>
        <end position="277"/>
    </location>
</feature>
<dbReference type="RefSeq" id="WP_197311932.1">
    <property type="nucleotide sequence ID" value="NZ_JADZLT010000051.1"/>
</dbReference>
<name>A0A931MYV6_9HYPH</name>
<feature type="transmembrane region" description="Helical" evidence="1">
    <location>
        <begin position="230"/>
        <end position="251"/>
    </location>
</feature>
<evidence type="ECO:0000313" key="3">
    <source>
        <dbReference type="Proteomes" id="UP000631694"/>
    </source>
</evidence>
<comment type="caution">
    <text evidence="2">The sequence shown here is derived from an EMBL/GenBank/DDBJ whole genome shotgun (WGS) entry which is preliminary data.</text>
</comment>
<evidence type="ECO:0000256" key="1">
    <source>
        <dbReference type="SAM" id="Phobius"/>
    </source>
</evidence>
<keyword evidence="1" id="KW-1133">Transmembrane helix</keyword>
<gene>
    <name evidence="2" type="ORF">I5731_13530</name>
</gene>
<proteinExistence type="predicted"/>
<feature type="transmembrane region" description="Helical" evidence="1">
    <location>
        <begin position="167"/>
        <end position="190"/>
    </location>
</feature>
<evidence type="ECO:0008006" key="4">
    <source>
        <dbReference type="Google" id="ProtNLM"/>
    </source>
</evidence>
<evidence type="ECO:0000313" key="2">
    <source>
        <dbReference type="EMBL" id="MBH0238852.1"/>
    </source>
</evidence>
<feature type="transmembrane region" description="Helical" evidence="1">
    <location>
        <begin position="111"/>
        <end position="129"/>
    </location>
</feature>
<sequence length="355" mass="36992">MQRENLEAAVAAGVIDAESAGRLIVFLERQRGEVVETPGDEGVRFARGFHDVFITIGIVLLGLAAAFSVVVIDQPEQALLRTGVALGAALAAWGLAEYLTRRRRLVLPSMALNLAVVVFTVAAVCLALSPADPVAVVRPGSVADTALIAAISAVLVAVAFRWRFGLPFAVAVLALTLIGLAVYLVALAAPRIVLEYHFWVMLVAGLAVFAAAVAYDLADPRRRTTRADTAFWLHLIAAPLVVHAAAALAIGGPAQSAADVAIVFALVLALGFVAVVLDRRAPLVAVLGYFGAALAFVFNTATTDEATAVIATLLALGAFVVLLGVGWRATRRAVLAVVPLPARLRTLSPLPDPAP</sequence>
<dbReference type="Proteomes" id="UP000631694">
    <property type="component" value="Unassembled WGS sequence"/>
</dbReference>
<keyword evidence="1" id="KW-0812">Transmembrane</keyword>
<feature type="transmembrane region" description="Helical" evidence="1">
    <location>
        <begin position="141"/>
        <end position="160"/>
    </location>
</feature>
<dbReference type="AlphaFoldDB" id="A0A931MYV6"/>
<feature type="transmembrane region" description="Helical" evidence="1">
    <location>
        <begin position="78"/>
        <end position="99"/>
    </location>
</feature>